<name>A0A1W6MMD6_9FLAO</name>
<dbReference type="Pfam" id="PF02806">
    <property type="entry name" value="Alpha-amylase_C"/>
    <property type="match status" value="1"/>
</dbReference>
<proteinExistence type="predicted"/>
<dbReference type="Gene3D" id="3.20.20.80">
    <property type="entry name" value="Glycosidases"/>
    <property type="match status" value="2"/>
</dbReference>
<dbReference type="EMBL" id="CP019344">
    <property type="protein sequence ID" value="ARN78758.1"/>
    <property type="molecule type" value="Genomic_DNA"/>
</dbReference>
<dbReference type="PANTHER" id="PTHR10357:SF205">
    <property type="entry name" value="O-GLYCOSYL HYDROLASE FAMILY 13"/>
    <property type="match status" value="1"/>
</dbReference>
<feature type="domain" description="Glycosyl hydrolase family 13 catalytic" evidence="1">
    <location>
        <begin position="47"/>
        <end position="518"/>
    </location>
</feature>
<dbReference type="CDD" id="cd11349">
    <property type="entry name" value="AmyAc_3"/>
    <property type="match status" value="1"/>
</dbReference>
<evidence type="ECO:0000313" key="2">
    <source>
        <dbReference type="EMBL" id="ARN78758.1"/>
    </source>
</evidence>
<accession>A0A1W6MMD6</accession>
<dbReference type="InterPro" id="IPR017853">
    <property type="entry name" value="GH"/>
</dbReference>
<dbReference type="PANTHER" id="PTHR10357">
    <property type="entry name" value="ALPHA-AMYLASE FAMILY MEMBER"/>
    <property type="match status" value="1"/>
</dbReference>
<gene>
    <name evidence="2" type="ORF">BST97_12565</name>
</gene>
<sequence>MKKLIIALAVISTIACKEEKPVKNQMENDQEVNIDHEDRMGKKVVYQVFTRLFGNTNTTNKPWGTIEENGVGKFEDFTPKALQEIKDLGVTHIWYTGVPHHDVITDYTEYGISKDDPDVVKGRAGSPYAVKDYYNVNPDLAVNVKNRLEEFEALIKRSHDAGLKVIIDIVPNHVARNYQSLTNPEGIKDFGADDDTTVEYARDNNFYYVPGESFKVPEWRNDYKPLGGEQNTLADGKFDENPAKWTGNGARAAQPNMNDWYETVKVNYGVRPDGSYDFDKLEDVYSEREYTEHYSFWKGKDVPDSWEKFKDIALYWTRKGVDGFRYDMAEMVPVEFWSYMNSHIKMENPDAFLLAEVYNPSLYRDYIKKGKMDYLYDKVQLYDTIRNVMHRGGKTDHIPAIQEELSDIEHHMLHFLENHDEQRIASDGFAGNAEAGKPAMVVSATISTAPTMIYFGQELGEDGSEDLGFGDPTRTSIFDYGSVPSVVRWVNNKKFDGGQSTEEELALRDFYKHLLNLTIDSPAMMGDYADLHAYNRENTENYDDKVLSFARWNEDQNLIVLSNFDGEKGKKFKFKIPKDVSLAFDLTEREYDFKDLLGKDGKIFTAIKQSEWEYTMEIELAAHESLVLELQKNINLFKDN</sequence>
<dbReference type="AlphaFoldDB" id="A0A1W6MMD6"/>
<protein>
    <submittedName>
        <fullName evidence="2">Alpha-amylase</fullName>
    </submittedName>
</protein>
<dbReference type="Pfam" id="PF00128">
    <property type="entry name" value="Alpha-amylase"/>
    <property type="match status" value="1"/>
</dbReference>
<dbReference type="PROSITE" id="PS51257">
    <property type="entry name" value="PROKAR_LIPOPROTEIN"/>
    <property type="match status" value="1"/>
</dbReference>
<evidence type="ECO:0000259" key="1">
    <source>
        <dbReference type="SMART" id="SM00642"/>
    </source>
</evidence>
<dbReference type="InterPro" id="IPR006047">
    <property type="entry name" value="GH13_cat_dom"/>
</dbReference>
<dbReference type="InterPro" id="IPR006048">
    <property type="entry name" value="A-amylase/branching_C"/>
</dbReference>
<dbReference type="GO" id="GO:0004556">
    <property type="term" value="F:alpha-amylase activity"/>
    <property type="evidence" value="ECO:0007669"/>
    <property type="project" value="TreeGrafter"/>
</dbReference>
<reference evidence="2 3" key="1">
    <citation type="submission" date="2016-11" db="EMBL/GenBank/DDBJ databases">
        <title>Trade-off between light-utilization and light-protection in marine flavobacteria.</title>
        <authorList>
            <person name="Kumagai Y."/>
        </authorList>
    </citation>
    <scope>NUCLEOTIDE SEQUENCE [LARGE SCALE GENOMIC DNA]</scope>
    <source>
        <strain evidence="2 3">JCM 13191</strain>
    </source>
</reference>
<evidence type="ECO:0000313" key="3">
    <source>
        <dbReference type="Proteomes" id="UP000193431"/>
    </source>
</evidence>
<dbReference type="GO" id="GO:0009313">
    <property type="term" value="P:oligosaccharide catabolic process"/>
    <property type="evidence" value="ECO:0007669"/>
    <property type="project" value="TreeGrafter"/>
</dbReference>
<dbReference type="SMART" id="SM00642">
    <property type="entry name" value="Aamy"/>
    <property type="match status" value="1"/>
</dbReference>
<organism evidence="2 3">
    <name type="scientific">Nonlabens spongiae</name>
    <dbReference type="NCBI Taxonomy" id="331648"/>
    <lineage>
        <taxon>Bacteria</taxon>
        <taxon>Pseudomonadati</taxon>
        <taxon>Bacteroidota</taxon>
        <taxon>Flavobacteriia</taxon>
        <taxon>Flavobacteriales</taxon>
        <taxon>Flavobacteriaceae</taxon>
        <taxon>Nonlabens</taxon>
    </lineage>
</organism>
<dbReference type="SUPFAM" id="SSF51445">
    <property type="entry name" value="(Trans)glycosidases"/>
    <property type="match status" value="1"/>
</dbReference>
<dbReference type="STRING" id="331648.BST97_12565"/>
<keyword evidence="3" id="KW-1185">Reference proteome</keyword>
<dbReference type="GO" id="GO:0043169">
    <property type="term" value="F:cation binding"/>
    <property type="evidence" value="ECO:0007669"/>
    <property type="project" value="InterPro"/>
</dbReference>
<dbReference type="Proteomes" id="UP000193431">
    <property type="component" value="Chromosome"/>
</dbReference>